<organism evidence="1 2">
    <name type="scientific">Vibrio anguillarum</name>
    <name type="common">Listonella anguillarum</name>
    <dbReference type="NCBI Taxonomy" id="55601"/>
    <lineage>
        <taxon>Bacteria</taxon>
        <taxon>Pseudomonadati</taxon>
        <taxon>Pseudomonadota</taxon>
        <taxon>Gammaproteobacteria</taxon>
        <taxon>Vibrionales</taxon>
        <taxon>Vibrionaceae</taxon>
        <taxon>Vibrio</taxon>
    </lineage>
</organism>
<dbReference type="RefSeq" id="WP_041946993.1">
    <property type="nucleotide sequence ID" value="NZ_CP020534.1"/>
</dbReference>
<reference evidence="1 2" key="1">
    <citation type="journal article" date="2021" name="PeerJ">
        <title>Analysis of 44 Vibrio anguillarum genomes reveals high genetic diversity.</title>
        <authorList>
            <person name="Hansen M.J."/>
            <person name="Dalsgaard I."/>
        </authorList>
    </citation>
    <scope>NUCLEOTIDE SEQUENCE [LARGE SCALE GENOMIC DNA]</scope>
    <source>
        <strain evidence="1 2">17-16730-2A</strain>
    </source>
</reference>
<dbReference type="EMBL" id="RDOM01000033">
    <property type="protein sequence ID" value="MBF4272922.1"/>
    <property type="molecule type" value="Genomic_DNA"/>
</dbReference>
<dbReference type="Proteomes" id="UP000722957">
    <property type="component" value="Unassembled WGS sequence"/>
</dbReference>
<dbReference type="AlphaFoldDB" id="A0AAW4AG70"/>
<proteinExistence type="predicted"/>
<comment type="caution">
    <text evidence="1">The sequence shown here is derived from an EMBL/GenBank/DDBJ whole genome shotgun (WGS) entry which is preliminary data.</text>
</comment>
<gene>
    <name evidence="1" type="ORF">EAY07_12915</name>
</gene>
<protein>
    <submittedName>
        <fullName evidence="1">DUF968 domain-containing protein</fullName>
    </submittedName>
</protein>
<sequence length="335" mass="38565">MLVLQPFLQADLGIVMFKPGKTLLTELVKMSQGNRLVVMPLPDELVNVPSGKLSKPLLSSSDKSVIQDNRLAEFFVNEEVRRRLGSFDSWLERIPHCQLSDEGYCDKNLTTLNQKIGGVRLCWHHDNEERSVPTDRCSEIAKRNVMLWAMERICYQLKLEQGHHLTIPEICWWSVINKVYEYLPRSITDEVLGVKASNHQSMMRRESDERFDLDSKSIINKRVKEINLTIDDEPPAMFMARPKEHTWHSEKYLKFIRSLPCVITGKTTDIVAHHLIGHGEGKMGGKSHDMFTIPLHTDEHSKFHHDPKGWEAKHGSQLFYVKQTIKKALDLGAMC</sequence>
<name>A0AAW4AG70_VIBAN</name>
<accession>A0AAW4AG70</accession>
<dbReference type="InterPro" id="IPR010373">
    <property type="entry name" value="DUF968"/>
</dbReference>
<evidence type="ECO:0000313" key="2">
    <source>
        <dbReference type="Proteomes" id="UP000722957"/>
    </source>
</evidence>
<evidence type="ECO:0000313" key="1">
    <source>
        <dbReference type="EMBL" id="MBF4272922.1"/>
    </source>
</evidence>
<dbReference type="KEGG" id="vau:VANGNB10_cI1617c"/>
<dbReference type="Pfam" id="PF06147">
    <property type="entry name" value="DUF968"/>
    <property type="match status" value="1"/>
</dbReference>